<organism evidence="9">
    <name type="scientific">bioreactor metagenome</name>
    <dbReference type="NCBI Taxonomy" id="1076179"/>
    <lineage>
        <taxon>unclassified sequences</taxon>
        <taxon>metagenomes</taxon>
        <taxon>ecological metagenomes</taxon>
    </lineage>
</organism>
<evidence type="ECO:0000313" key="9">
    <source>
        <dbReference type="EMBL" id="MPM05923.1"/>
    </source>
</evidence>
<dbReference type="GO" id="GO:0005886">
    <property type="term" value="C:plasma membrane"/>
    <property type="evidence" value="ECO:0007669"/>
    <property type="project" value="UniProtKB-SubCell"/>
</dbReference>
<proteinExistence type="predicted"/>
<comment type="subcellular location">
    <subcellularLocation>
        <location evidence="1">Cell membrane</location>
    </subcellularLocation>
</comment>
<dbReference type="PANTHER" id="PTHR30576:SF4">
    <property type="entry name" value="UNDECAPRENYL-PHOSPHATE GALACTOSE PHOSPHOTRANSFERASE"/>
    <property type="match status" value="1"/>
</dbReference>
<dbReference type="AlphaFoldDB" id="A0A644WV00"/>
<evidence type="ECO:0000256" key="7">
    <source>
        <dbReference type="SAM" id="Phobius"/>
    </source>
</evidence>
<evidence type="ECO:0000256" key="4">
    <source>
        <dbReference type="ARBA" id="ARBA00022692"/>
    </source>
</evidence>
<feature type="domain" description="Bacterial sugar transferase" evidence="8">
    <location>
        <begin position="27"/>
        <end position="216"/>
    </location>
</feature>
<dbReference type="EMBL" id="VSSQ01001178">
    <property type="protein sequence ID" value="MPM05923.1"/>
    <property type="molecule type" value="Genomic_DNA"/>
</dbReference>
<keyword evidence="2" id="KW-1003">Cell membrane</keyword>
<evidence type="ECO:0000256" key="3">
    <source>
        <dbReference type="ARBA" id="ARBA00022679"/>
    </source>
</evidence>
<protein>
    <submittedName>
        <fullName evidence="9">Undecaprenyl phosphate N,N'-diacetylbacillosamine 1-phosphate transferase</fullName>
        <ecNumber evidence="9">2.7.8.36</ecNumber>
    </submittedName>
</protein>
<comment type="caution">
    <text evidence="9">The sequence shown here is derived from an EMBL/GenBank/DDBJ whole genome shotgun (WGS) entry which is preliminary data.</text>
</comment>
<sequence>MDNINTSNQQIEITYKATNKVGYNAVKRLADIVLSLISIVLLSPIFIIVAIVIRFDSKGKIVFGQNRIGKDMKEFRIYKFRTMYENSEEIFKNFTEEQKNEYYINFKLDNDPRITKVGGFLRKTSLDELPQLINILKGDMSIVGPRPIVEKEIEKYGSYAEAVFSILPGLTGYWQANGRSDTTYDERVKMDMYYIKNRSLLMDIKIILKTFISVIKKEGAV</sequence>
<evidence type="ECO:0000256" key="1">
    <source>
        <dbReference type="ARBA" id="ARBA00004236"/>
    </source>
</evidence>
<dbReference type="PANTHER" id="PTHR30576">
    <property type="entry name" value="COLANIC BIOSYNTHESIS UDP-GLUCOSE LIPID CARRIER TRANSFERASE"/>
    <property type="match status" value="1"/>
</dbReference>
<evidence type="ECO:0000256" key="6">
    <source>
        <dbReference type="ARBA" id="ARBA00023136"/>
    </source>
</evidence>
<keyword evidence="4 7" id="KW-0812">Transmembrane</keyword>
<name>A0A644WV00_9ZZZZ</name>
<dbReference type="GO" id="GO:0102334">
    <property type="term" value="F:N,N'-diacetylbacilliosaminyl-1-phosphate transferase activity"/>
    <property type="evidence" value="ECO:0007669"/>
    <property type="project" value="UniProtKB-EC"/>
</dbReference>
<dbReference type="Pfam" id="PF02397">
    <property type="entry name" value="Bac_transf"/>
    <property type="match status" value="1"/>
</dbReference>
<evidence type="ECO:0000259" key="8">
    <source>
        <dbReference type="Pfam" id="PF02397"/>
    </source>
</evidence>
<evidence type="ECO:0000256" key="2">
    <source>
        <dbReference type="ARBA" id="ARBA00022475"/>
    </source>
</evidence>
<evidence type="ECO:0000256" key="5">
    <source>
        <dbReference type="ARBA" id="ARBA00022989"/>
    </source>
</evidence>
<gene>
    <name evidence="9" type="primary">pglC_7</name>
    <name evidence="9" type="ORF">SDC9_52218</name>
</gene>
<keyword evidence="6 7" id="KW-0472">Membrane</keyword>
<accession>A0A644WV00</accession>
<keyword evidence="3 9" id="KW-0808">Transferase</keyword>
<keyword evidence="5 7" id="KW-1133">Transmembrane helix</keyword>
<feature type="transmembrane region" description="Helical" evidence="7">
    <location>
        <begin position="32"/>
        <end position="53"/>
    </location>
</feature>
<dbReference type="EC" id="2.7.8.36" evidence="9"/>
<reference evidence="9" key="1">
    <citation type="submission" date="2019-08" db="EMBL/GenBank/DDBJ databases">
        <authorList>
            <person name="Kucharzyk K."/>
            <person name="Murdoch R.W."/>
            <person name="Higgins S."/>
            <person name="Loffler F."/>
        </authorList>
    </citation>
    <scope>NUCLEOTIDE SEQUENCE</scope>
</reference>
<dbReference type="InterPro" id="IPR003362">
    <property type="entry name" value="Bact_transf"/>
</dbReference>